<evidence type="ECO:0000313" key="1">
    <source>
        <dbReference type="EMBL" id="KAH3791456.1"/>
    </source>
</evidence>
<protein>
    <submittedName>
        <fullName evidence="1">Uncharacterized protein</fullName>
    </submittedName>
</protein>
<proteinExistence type="predicted"/>
<dbReference type="EMBL" id="JAIWYP010000007">
    <property type="protein sequence ID" value="KAH3791456.1"/>
    <property type="molecule type" value="Genomic_DNA"/>
</dbReference>
<dbReference type="AlphaFoldDB" id="A0A9D4F7E1"/>
<gene>
    <name evidence="1" type="ORF">DPMN_144942</name>
</gene>
<keyword evidence="2" id="KW-1185">Reference proteome</keyword>
<reference evidence="1" key="1">
    <citation type="journal article" date="2019" name="bioRxiv">
        <title>The Genome of the Zebra Mussel, Dreissena polymorpha: A Resource for Invasive Species Research.</title>
        <authorList>
            <person name="McCartney M.A."/>
            <person name="Auch B."/>
            <person name="Kono T."/>
            <person name="Mallez S."/>
            <person name="Zhang Y."/>
            <person name="Obille A."/>
            <person name="Becker A."/>
            <person name="Abrahante J.E."/>
            <person name="Garbe J."/>
            <person name="Badalamenti J.P."/>
            <person name="Herman A."/>
            <person name="Mangelson H."/>
            <person name="Liachko I."/>
            <person name="Sullivan S."/>
            <person name="Sone E.D."/>
            <person name="Koren S."/>
            <person name="Silverstein K.A.T."/>
            <person name="Beckman K.B."/>
            <person name="Gohl D.M."/>
        </authorList>
    </citation>
    <scope>NUCLEOTIDE SEQUENCE</scope>
    <source>
        <strain evidence="1">Duluth1</strain>
        <tissue evidence="1">Whole animal</tissue>
    </source>
</reference>
<comment type="caution">
    <text evidence="1">The sequence shown here is derived from an EMBL/GenBank/DDBJ whole genome shotgun (WGS) entry which is preliminary data.</text>
</comment>
<dbReference type="Proteomes" id="UP000828390">
    <property type="component" value="Unassembled WGS sequence"/>
</dbReference>
<sequence length="80" mass="9179">MPVWESVGVKRLRVVTLQTGNMWVLIGYDWSQVRQGVCGCKYATSCHKSDRESVGVNRLRLVTSQTRSLRVFIGYDWSQV</sequence>
<organism evidence="1 2">
    <name type="scientific">Dreissena polymorpha</name>
    <name type="common">Zebra mussel</name>
    <name type="synonym">Mytilus polymorpha</name>
    <dbReference type="NCBI Taxonomy" id="45954"/>
    <lineage>
        <taxon>Eukaryota</taxon>
        <taxon>Metazoa</taxon>
        <taxon>Spiralia</taxon>
        <taxon>Lophotrochozoa</taxon>
        <taxon>Mollusca</taxon>
        <taxon>Bivalvia</taxon>
        <taxon>Autobranchia</taxon>
        <taxon>Heteroconchia</taxon>
        <taxon>Euheterodonta</taxon>
        <taxon>Imparidentia</taxon>
        <taxon>Neoheterodontei</taxon>
        <taxon>Myida</taxon>
        <taxon>Dreissenoidea</taxon>
        <taxon>Dreissenidae</taxon>
        <taxon>Dreissena</taxon>
    </lineage>
</organism>
<name>A0A9D4F7E1_DREPO</name>
<accession>A0A9D4F7E1</accession>
<reference evidence="1" key="2">
    <citation type="submission" date="2020-11" db="EMBL/GenBank/DDBJ databases">
        <authorList>
            <person name="McCartney M.A."/>
            <person name="Auch B."/>
            <person name="Kono T."/>
            <person name="Mallez S."/>
            <person name="Becker A."/>
            <person name="Gohl D.M."/>
            <person name="Silverstein K.A.T."/>
            <person name="Koren S."/>
            <person name="Bechman K.B."/>
            <person name="Herman A."/>
            <person name="Abrahante J.E."/>
            <person name="Garbe J."/>
        </authorList>
    </citation>
    <scope>NUCLEOTIDE SEQUENCE</scope>
    <source>
        <strain evidence="1">Duluth1</strain>
        <tissue evidence="1">Whole animal</tissue>
    </source>
</reference>
<evidence type="ECO:0000313" key="2">
    <source>
        <dbReference type="Proteomes" id="UP000828390"/>
    </source>
</evidence>